<dbReference type="Gene3D" id="3.40.50.970">
    <property type="match status" value="2"/>
</dbReference>
<comment type="cofactor">
    <cofactor evidence="7">
        <name>Mg(2+)</name>
        <dbReference type="ChEBI" id="CHEBI:18420"/>
    </cofactor>
    <text evidence="7">Binds 1 Mg(2+) ion per subunit.</text>
</comment>
<accession>A0A4Q1U0S3</accession>
<comment type="function">
    <text evidence="7">Involved in the cleavage of the C1-C2 bond of 3D-(3,5/4)-trihydroxycyclohexane-1,2-dione (THcHDO) to yield 5-deoxy-glucuronate (5DG).</text>
</comment>
<keyword evidence="2 7" id="KW-0479">Metal-binding</keyword>
<feature type="region of interest" description="Thiamine pyrophosphate binding" evidence="7">
    <location>
        <begin position="457"/>
        <end position="537"/>
    </location>
</feature>
<proteinExistence type="inferred from homology"/>
<dbReference type="GO" id="GO:0050660">
    <property type="term" value="F:flavin adenine dinucleotide binding"/>
    <property type="evidence" value="ECO:0007669"/>
    <property type="project" value="TreeGrafter"/>
</dbReference>
<dbReference type="EC" id="3.7.1.22" evidence="7"/>
<dbReference type="InterPro" id="IPR012000">
    <property type="entry name" value="Thiamin_PyroP_enz_cen_dom"/>
</dbReference>
<comment type="catalytic activity">
    <reaction evidence="7">
        <text>3D-3,5/4-trihydroxycyclohexane-1,2-dione + H2O = 5-deoxy-D-glucuronate + H(+)</text>
        <dbReference type="Rhea" id="RHEA:25836"/>
        <dbReference type="ChEBI" id="CHEBI:15377"/>
        <dbReference type="ChEBI" id="CHEBI:15378"/>
        <dbReference type="ChEBI" id="CHEBI:28446"/>
        <dbReference type="ChEBI" id="CHEBI:58852"/>
        <dbReference type="EC" id="3.7.1.22"/>
    </reaction>
</comment>
<evidence type="ECO:0000259" key="8">
    <source>
        <dbReference type="Pfam" id="PF00205"/>
    </source>
</evidence>
<sequence>MSAMELEPQTKVSQRSAPGTVRLTTAQALVRFLNQQYIDVDGKVTPFVEGIFAIFGHGNVLGLGEALQEDPGHLNVYQGHNEQGMASTAIAYSRQLYRHKIFAVTASAGPGSANFVTAAGNAYVNNIPILFLPADTFATRQPDPVLQQIEVDGSATTTTNDTLKPVSKYWDRVERPEQLMTALLKAFEVLTNPATAGPVTIALPQDTEGEAFDYPLSFFKKRVHVVKRIQPSAAELAEATRLIKASRHPVLIIGGGAKFSEAGPAIEAFSDKLKIPIVETPTGKSTVSAAFPNNMGGTGVLGTPAANDVIAKADLIIGAGTRYTDFTTASKTAIDPEKTNIININLNRMQSYKFDGFPVVADVRDTLTQLTDALTDYQSEFTDLADTKAAWQKERERLAHTNYDAADFTPEVKNQFTPETLAEYAEKLKTHFTQTEAVIAVNDTIDPNSIMVAAAGSLPGDVQRIWDPIEPNTYHMEYGYSMMGYEVPAALGVKLAEPDKESYALVGDGSFIMLHSELVTALQYHKKINILVFDNSGFASINNLQMAQGSNSYLTEFRTADHDILTIDFAKIAEGYGAKTYHANDRASLVAALEDAKKQTVSTLIDIKVLPKTMTQGYGQSWWRVGVSEVSDNPKVQKAYRAIQEGIDQAFKY</sequence>
<reference evidence="12" key="2">
    <citation type="submission" date="2022-10" db="EMBL/GenBank/DDBJ databases">
        <title>Comparative genomic analysis and in-vitro probiotic properties of the potential probiotic L. chiayiensis AACE 3.</title>
        <authorList>
            <person name="Kang X."/>
        </authorList>
    </citation>
    <scope>NUCLEOTIDE SEQUENCE</scope>
    <source>
        <strain evidence="12">AACE 3</strain>
    </source>
</reference>
<dbReference type="Pfam" id="PF00205">
    <property type="entry name" value="TPP_enzyme_M"/>
    <property type="match status" value="1"/>
</dbReference>
<keyword evidence="4 7" id="KW-0460">Magnesium</keyword>
<dbReference type="SUPFAM" id="SSF52518">
    <property type="entry name" value="Thiamin diphosphate-binding fold (THDP-binding)"/>
    <property type="match status" value="2"/>
</dbReference>
<dbReference type="PANTHER" id="PTHR18968">
    <property type="entry name" value="THIAMINE PYROPHOSPHATE ENZYMES"/>
    <property type="match status" value="1"/>
</dbReference>
<dbReference type="RefSeq" id="WP_129301824.1">
    <property type="nucleotide sequence ID" value="NZ_CP107523.1"/>
</dbReference>
<evidence type="ECO:0000313" key="12">
    <source>
        <dbReference type="EMBL" id="UYN56720.1"/>
    </source>
</evidence>
<dbReference type="GO" id="GO:0102481">
    <property type="term" value="F:3D-(3,5/4)-trihydroxycyclohexane-1,2-dione hydrolase activity"/>
    <property type="evidence" value="ECO:0007669"/>
    <property type="project" value="UniProtKB-EC"/>
</dbReference>
<dbReference type="InterPro" id="IPR029061">
    <property type="entry name" value="THDP-binding"/>
</dbReference>
<feature type="domain" description="Thiamine pyrophosphate enzyme central" evidence="8">
    <location>
        <begin position="236"/>
        <end position="370"/>
    </location>
</feature>
<evidence type="ECO:0000256" key="3">
    <source>
        <dbReference type="ARBA" id="ARBA00022801"/>
    </source>
</evidence>
<protein>
    <recommendedName>
        <fullName evidence="7">3D-(3,5/4)-trihydroxycyclohexane-1,2-dione hydrolase</fullName>
        <shortName evidence="7">THcHDO hydrolase</shortName>
        <ecNumber evidence="7">3.7.1.22</ecNumber>
    </recommendedName>
</protein>
<comment type="cofactor">
    <cofactor evidence="7">
        <name>thiamine diphosphate</name>
        <dbReference type="ChEBI" id="CHEBI:58937"/>
    </cofactor>
    <text evidence="7">Binds 1 thiamine pyrophosphate per subunit.</text>
</comment>
<dbReference type="GO" id="GO:0009097">
    <property type="term" value="P:isoleucine biosynthetic process"/>
    <property type="evidence" value="ECO:0007669"/>
    <property type="project" value="TreeGrafter"/>
</dbReference>
<dbReference type="HAMAP" id="MF_01669">
    <property type="entry name" value="IolD"/>
    <property type="match status" value="1"/>
</dbReference>
<dbReference type="InterPro" id="IPR023757">
    <property type="entry name" value="THcHDO_hydrolase_firmi"/>
</dbReference>
<evidence type="ECO:0000313" key="11">
    <source>
        <dbReference type="EMBL" id="RXT25016.1"/>
    </source>
</evidence>
<evidence type="ECO:0000259" key="9">
    <source>
        <dbReference type="Pfam" id="PF02775"/>
    </source>
</evidence>
<dbReference type="Pfam" id="PF02776">
    <property type="entry name" value="TPP_enzyme_N"/>
    <property type="match status" value="1"/>
</dbReference>
<evidence type="ECO:0000259" key="10">
    <source>
        <dbReference type="Pfam" id="PF02776"/>
    </source>
</evidence>
<dbReference type="EMBL" id="MSSM01000015">
    <property type="protein sequence ID" value="RXT25016.1"/>
    <property type="molecule type" value="Genomic_DNA"/>
</dbReference>
<dbReference type="InterPro" id="IPR000399">
    <property type="entry name" value="TPP-bd_CS"/>
</dbReference>
<dbReference type="SUPFAM" id="SSF52467">
    <property type="entry name" value="DHS-like NAD/FAD-binding domain"/>
    <property type="match status" value="1"/>
</dbReference>
<dbReference type="InterPro" id="IPR029035">
    <property type="entry name" value="DHS-like_NAD/FAD-binding_dom"/>
</dbReference>
<dbReference type="NCBIfam" id="TIGR04377">
    <property type="entry name" value="myo_inos_iolD"/>
    <property type="match status" value="1"/>
</dbReference>
<dbReference type="PANTHER" id="PTHR18968:SF9">
    <property type="entry name" value="3D-(3,5_4)-TRIHYDROXYCYCLOHEXANE-1,2-DIONE HYDROLASE"/>
    <property type="match status" value="1"/>
</dbReference>
<feature type="domain" description="Thiamine pyrophosphate enzyme N-terminal TPP-binding" evidence="10">
    <location>
        <begin position="48"/>
        <end position="148"/>
    </location>
</feature>
<feature type="binding site" evidence="7">
    <location>
        <position position="535"/>
    </location>
    <ligand>
        <name>Mg(2+)</name>
        <dbReference type="ChEBI" id="CHEBI:18420"/>
    </ligand>
</feature>
<evidence type="ECO:0000256" key="5">
    <source>
        <dbReference type="ARBA" id="ARBA00023027"/>
    </source>
</evidence>
<dbReference type="GO" id="GO:0005948">
    <property type="term" value="C:acetolactate synthase complex"/>
    <property type="evidence" value="ECO:0007669"/>
    <property type="project" value="TreeGrafter"/>
</dbReference>
<keyword evidence="14" id="KW-1185">Reference proteome</keyword>
<keyword evidence="6 7" id="KW-0786">Thiamine pyrophosphate</keyword>
<keyword evidence="3 7" id="KW-0378">Hydrolase</keyword>
<dbReference type="InterPro" id="IPR011766">
    <property type="entry name" value="TPP_enzyme_TPP-bd"/>
</dbReference>
<dbReference type="Proteomes" id="UP000290475">
    <property type="component" value="Unassembled WGS sequence"/>
</dbReference>
<feature type="binding site" evidence="7">
    <location>
        <position position="508"/>
    </location>
    <ligand>
        <name>Mg(2+)</name>
        <dbReference type="ChEBI" id="CHEBI:18420"/>
    </ligand>
</feature>
<feature type="binding site" evidence="7">
    <location>
        <position position="82"/>
    </location>
    <ligand>
        <name>thiamine diphosphate</name>
        <dbReference type="ChEBI" id="CHEBI:58937"/>
    </ligand>
</feature>
<evidence type="ECO:0000256" key="7">
    <source>
        <dbReference type="HAMAP-Rule" id="MF_01669"/>
    </source>
</evidence>
<dbReference type="UniPathway" id="UPA00076">
    <property type="reaction ID" value="UER00145"/>
</dbReference>
<gene>
    <name evidence="7 12" type="primary">iolD</name>
    <name evidence="11" type="ORF">BVJ53_07150</name>
    <name evidence="12" type="ORF">OFW50_01015</name>
</gene>
<dbReference type="InterPro" id="IPR045229">
    <property type="entry name" value="TPP_enz"/>
</dbReference>
<dbReference type="EMBL" id="CP107523">
    <property type="protein sequence ID" value="UYN56720.1"/>
    <property type="molecule type" value="Genomic_DNA"/>
</dbReference>
<organism evidence="11 13">
    <name type="scientific">Lacticaseibacillus chiayiensis</name>
    <dbReference type="NCBI Taxonomy" id="2100821"/>
    <lineage>
        <taxon>Bacteria</taxon>
        <taxon>Bacillati</taxon>
        <taxon>Bacillota</taxon>
        <taxon>Bacilli</taxon>
        <taxon>Lactobacillales</taxon>
        <taxon>Lactobacillaceae</taxon>
        <taxon>Lacticaseibacillus</taxon>
    </lineage>
</organism>
<evidence type="ECO:0000256" key="6">
    <source>
        <dbReference type="ARBA" id="ARBA00023052"/>
    </source>
</evidence>
<comment type="pathway">
    <text evidence="7">Polyol metabolism; myo-inositol degradation into acetyl-CoA; acetyl-CoA from myo-inositol: step 3/7.</text>
</comment>
<dbReference type="GO" id="GO:0000287">
    <property type="term" value="F:magnesium ion binding"/>
    <property type="evidence" value="ECO:0007669"/>
    <property type="project" value="UniProtKB-UniRule"/>
</dbReference>
<dbReference type="GO" id="GO:0009099">
    <property type="term" value="P:L-valine biosynthetic process"/>
    <property type="evidence" value="ECO:0007669"/>
    <property type="project" value="TreeGrafter"/>
</dbReference>
<dbReference type="Pfam" id="PF02775">
    <property type="entry name" value="TPP_enzyme_C"/>
    <property type="match status" value="1"/>
</dbReference>
<feature type="domain" description="Thiamine pyrophosphate enzyme TPP-binding" evidence="9">
    <location>
        <begin position="455"/>
        <end position="607"/>
    </location>
</feature>
<reference evidence="11 13" key="1">
    <citation type="submission" date="2017-01" db="EMBL/GenBank/DDBJ databases">
        <title>Lactobacillus chiayiensis sp. nov., a lactic acid bacterium isolated from compost.</title>
        <authorList>
            <person name="Huang C.-H."/>
        </authorList>
    </citation>
    <scope>NUCLEOTIDE SEQUENCE [LARGE SCALE GENOMIC DNA]</scope>
    <source>
        <strain evidence="11">Chh01</strain>
        <strain evidence="13">chh01</strain>
    </source>
</reference>
<name>A0A4Q1U0S3_9LACO</name>
<dbReference type="CDD" id="cd07035">
    <property type="entry name" value="TPP_PYR_POX_like"/>
    <property type="match status" value="1"/>
</dbReference>
<evidence type="ECO:0000313" key="14">
    <source>
        <dbReference type="Proteomes" id="UP001164790"/>
    </source>
</evidence>
<dbReference type="AlphaFoldDB" id="A0A4Q1U0S3"/>
<evidence type="ECO:0000256" key="2">
    <source>
        <dbReference type="ARBA" id="ARBA00022723"/>
    </source>
</evidence>
<dbReference type="GO" id="GO:0030976">
    <property type="term" value="F:thiamine pyrophosphate binding"/>
    <property type="evidence" value="ECO:0007669"/>
    <property type="project" value="UniProtKB-UniRule"/>
</dbReference>
<dbReference type="Gene3D" id="3.40.50.1220">
    <property type="entry name" value="TPP-binding domain"/>
    <property type="match status" value="1"/>
</dbReference>
<dbReference type="InterPro" id="IPR030817">
    <property type="entry name" value="Myo_inos_IolD"/>
</dbReference>
<evidence type="ECO:0000313" key="13">
    <source>
        <dbReference type="Proteomes" id="UP000290475"/>
    </source>
</evidence>
<evidence type="ECO:0000256" key="1">
    <source>
        <dbReference type="ARBA" id="ARBA00007812"/>
    </source>
</evidence>
<comment type="similarity">
    <text evidence="1 7">Belongs to the TPP enzyme family.</text>
</comment>
<dbReference type="GO" id="GO:0003984">
    <property type="term" value="F:acetolactate synthase activity"/>
    <property type="evidence" value="ECO:0007669"/>
    <property type="project" value="TreeGrafter"/>
</dbReference>
<dbReference type="GO" id="GO:0019310">
    <property type="term" value="P:inositol catabolic process"/>
    <property type="evidence" value="ECO:0007669"/>
    <property type="project" value="UniProtKB-UniRule"/>
</dbReference>
<evidence type="ECO:0000256" key="4">
    <source>
        <dbReference type="ARBA" id="ARBA00022842"/>
    </source>
</evidence>
<keyword evidence="5 7" id="KW-0520">NAD</keyword>
<dbReference type="Proteomes" id="UP001164790">
    <property type="component" value="Chromosome"/>
</dbReference>
<dbReference type="InterPro" id="IPR012001">
    <property type="entry name" value="Thiamin_PyroP_enz_TPP-bd_dom"/>
</dbReference>
<dbReference type="PROSITE" id="PS00187">
    <property type="entry name" value="TPP_ENZYMES"/>
    <property type="match status" value="1"/>
</dbReference>